<dbReference type="PANTHER" id="PTHR12415:SF4">
    <property type="entry name" value="TYROSYL-DNA PHOSPHODIESTERASE DOMAIN-CONTAINING PROTEIN"/>
    <property type="match status" value="1"/>
</dbReference>
<dbReference type="GO" id="GO:0003690">
    <property type="term" value="F:double-stranded DNA binding"/>
    <property type="evidence" value="ECO:0007669"/>
    <property type="project" value="TreeGrafter"/>
</dbReference>
<dbReference type="HOGENOM" id="CLU_007773_2_0_1"/>
<accession>C4JP33</accession>
<dbReference type="GO" id="GO:0006281">
    <property type="term" value="P:DNA repair"/>
    <property type="evidence" value="ECO:0007669"/>
    <property type="project" value="InterPro"/>
</dbReference>
<dbReference type="Pfam" id="PF06087">
    <property type="entry name" value="Tyr-DNA_phospho"/>
    <property type="match status" value="2"/>
</dbReference>
<dbReference type="InterPro" id="IPR001736">
    <property type="entry name" value="PLipase_D/transphosphatidylase"/>
</dbReference>
<dbReference type="eggNOG" id="KOG2031">
    <property type="taxonomic scope" value="Eukaryota"/>
</dbReference>
<evidence type="ECO:0000256" key="4">
    <source>
        <dbReference type="SAM" id="MobiDB-lite"/>
    </source>
</evidence>
<dbReference type="InterPro" id="IPR010347">
    <property type="entry name" value="Tdp1"/>
</dbReference>
<evidence type="ECO:0000313" key="7">
    <source>
        <dbReference type="Proteomes" id="UP000002058"/>
    </source>
</evidence>
<proteinExistence type="predicted"/>
<dbReference type="InParanoid" id="C4JP33"/>
<dbReference type="SMART" id="SM00726">
    <property type="entry name" value="UIM"/>
    <property type="match status" value="2"/>
</dbReference>
<keyword evidence="7" id="KW-1185">Reference proteome</keyword>
<evidence type="ECO:0000313" key="6">
    <source>
        <dbReference type="EMBL" id="EEP78247.1"/>
    </source>
</evidence>
<feature type="site" description="Interaction with DNA" evidence="3">
    <location>
        <position position="433"/>
    </location>
</feature>
<dbReference type="Proteomes" id="UP000002058">
    <property type="component" value="Unassembled WGS sequence"/>
</dbReference>
<dbReference type="PANTHER" id="PTHR12415">
    <property type="entry name" value="TYROSYL-DNA PHOSPHODIESTERASE 1"/>
    <property type="match status" value="1"/>
</dbReference>
<sequence>MVDSSDEDDAALQAALAASLRDLTASSTSLSPKGPEFIDLTADSDSSPPTTARNAPVPESPDDDGDDDDDDDDDAELRAAIALSLQGEPSVLNPRHHLEEDIQPQHPVMAKNNANTFNLLGIDRKKLEEERLSRVAKKRKAEEASSAQPSKLQVKKDGQAPNDPSAGSSKESYDAALNTLPPAASSTFRFPQGAVRKTWALGRRRENDIKFQEKKAFQQDFADIPSVRLCFVPMEPHVLFLIDLPVVGGEPQTPTQFFNDLVSFLKASTVHDRVIARLSYYDFTATAKFAFVHTIGGSHMGTARSQTGHWDDGLKELTLRTSKTFPCQKWGVTVKKTDGAEWKNNFLVYFPSLKTVKDSLAGTMGAGTICFHSKWYNRSDFPRNAMRDNINRRKGLLMHSKILFVRPEDGKIIDDANKTAYRGWAYIGSANLSESAWGRLVLDRSTTQPKLNCKNWECGVIVPIADRGPSATEDRGNDVDRVFAGSVPVPMEFPAPEYGPDTKPWYFLEDD</sequence>
<dbReference type="CDD" id="cd09123">
    <property type="entry name" value="PLDc_Tdp1_2"/>
    <property type="match status" value="1"/>
</dbReference>
<dbReference type="GO" id="GO:0017005">
    <property type="term" value="F:3'-tyrosyl-DNA phosphodiesterase activity"/>
    <property type="evidence" value="ECO:0007669"/>
    <property type="project" value="TreeGrafter"/>
</dbReference>
<dbReference type="RefSeq" id="XP_002543576.1">
    <property type="nucleotide sequence ID" value="XM_002543530.1"/>
</dbReference>
<evidence type="ECO:0000256" key="1">
    <source>
        <dbReference type="PIRSR" id="PIRSR610347-1"/>
    </source>
</evidence>
<dbReference type="Pfam" id="PF02809">
    <property type="entry name" value="UIM"/>
    <property type="match status" value="2"/>
</dbReference>
<dbReference type="OrthoDB" id="47785at2759"/>
<dbReference type="OMA" id="RGPEHET"/>
<protein>
    <recommendedName>
        <fullName evidence="5">PLD phosphodiesterase domain-containing protein</fullName>
    </recommendedName>
</protein>
<dbReference type="InterPro" id="IPR003903">
    <property type="entry name" value="UIM_dom"/>
</dbReference>
<evidence type="ECO:0000256" key="2">
    <source>
        <dbReference type="PIRSR" id="PIRSR610347-2"/>
    </source>
</evidence>
<dbReference type="KEGG" id="ure:UREG_03092"/>
<dbReference type="EMBL" id="CH476616">
    <property type="protein sequence ID" value="EEP78247.1"/>
    <property type="molecule type" value="Genomic_DNA"/>
</dbReference>
<feature type="active site" description="Proton donor/acceptor" evidence="1">
    <location>
        <position position="399"/>
    </location>
</feature>
<feature type="compositionally biased region" description="Acidic residues" evidence="4">
    <location>
        <begin position="60"/>
        <end position="75"/>
    </location>
</feature>
<feature type="region of interest" description="Disordered" evidence="4">
    <location>
        <begin position="21"/>
        <end position="110"/>
    </location>
</feature>
<dbReference type="SUPFAM" id="SSF56024">
    <property type="entry name" value="Phospholipase D/nuclease"/>
    <property type="match status" value="2"/>
</dbReference>
<feature type="binding site" evidence="2">
    <location>
        <position position="401"/>
    </location>
    <ligand>
        <name>substrate</name>
    </ligand>
</feature>
<dbReference type="GO" id="GO:0003697">
    <property type="term" value="F:single-stranded DNA binding"/>
    <property type="evidence" value="ECO:0007669"/>
    <property type="project" value="TreeGrafter"/>
</dbReference>
<evidence type="ECO:0000259" key="5">
    <source>
        <dbReference type="PROSITE" id="PS50035"/>
    </source>
</evidence>
<name>C4JP33_UNCRE</name>
<feature type="region of interest" description="Disordered" evidence="4">
    <location>
        <begin position="133"/>
        <end position="174"/>
    </location>
</feature>
<evidence type="ECO:0000256" key="3">
    <source>
        <dbReference type="PIRSR" id="PIRSR610347-3"/>
    </source>
</evidence>
<dbReference type="GeneID" id="8439439"/>
<dbReference type="PROSITE" id="PS50330">
    <property type="entry name" value="UIM"/>
    <property type="match status" value="1"/>
</dbReference>
<dbReference type="Gene3D" id="3.30.870.10">
    <property type="entry name" value="Endonuclease Chain A"/>
    <property type="match status" value="1"/>
</dbReference>
<gene>
    <name evidence="6" type="ORF">UREG_03092</name>
</gene>
<dbReference type="PROSITE" id="PS50035">
    <property type="entry name" value="PLD"/>
    <property type="match status" value="1"/>
</dbReference>
<feature type="domain" description="PLD phosphodiesterase" evidence="5">
    <location>
        <begin position="394"/>
        <end position="436"/>
    </location>
</feature>
<organism evidence="6 7">
    <name type="scientific">Uncinocarpus reesii (strain UAMH 1704)</name>
    <dbReference type="NCBI Taxonomy" id="336963"/>
    <lineage>
        <taxon>Eukaryota</taxon>
        <taxon>Fungi</taxon>
        <taxon>Dikarya</taxon>
        <taxon>Ascomycota</taxon>
        <taxon>Pezizomycotina</taxon>
        <taxon>Eurotiomycetes</taxon>
        <taxon>Eurotiomycetidae</taxon>
        <taxon>Onygenales</taxon>
        <taxon>Onygenaceae</taxon>
        <taxon>Uncinocarpus</taxon>
    </lineage>
</organism>
<dbReference type="STRING" id="336963.C4JP33"/>
<feature type="compositionally biased region" description="Polar residues" evidence="4">
    <location>
        <begin position="43"/>
        <end position="53"/>
    </location>
</feature>
<dbReference type="AlphaFoldDB" id="C4JP33"/>
<dbReference type="VEuPathDB" id="FungiDB:UREG_03092"/>
<reference evidence="7" key="1">
    <citation type="journal article" date="2009" name="Genome Res.">
        <title>Comparative genomic analyses of the human fungal pathogens Coccidioides and their relatives.</title>
        <authorList>
            <person name="Sharpton T.J."/>
            <person name="Stajich J.E."/>
            <person name="Rounsley S.D."/>
            <person name="Gardner M.J."/>
            <person name="Wortman J.R."/>
            <person name="Jordar V.S."/>
            <person name="Maiti R."/>
            <person name="Kodira C.D."/>
            <person name="Neafsey D.E."/>
            <person name="Zeng Q."/>
            <person name="Hung C.-Y."/>
            <person name="McMahan C."/>
            <person name="Muszewska A."/>
            <person name="Grynberg M."/>
            <person name="Mandel M.A."/>
            <person name="Kellner E.M."/>
            <person name="Barker B.M."/>
            <person name="Galgiani J.N."/>
            <person name="Orbach M.J."/>
            <person name="Kirkland T.N."/>
            <person name="Cole G.T."/>
            <person name="Henn M.R."/>
            <person name="Birren B.W."/>
            <person name="Taylor J.W."/>
        </authorList>
    </citation>
    <scope>NUCLEOTIDE SEQUENCE [LARGE SCALE GENOMIC DNA]</scope>
    <source>
        <strain evidence="7">UAMH 1704</strain>
    </source>
</reference>
<dbReference type="GO" id="GO:0005634">
    <property type="term" value="C:nucleus"/>
    <property type="evidence" value="ECO:0007669"/>
    <property type="project" value="InterPro"/>
</dbReference>